<sequence length="102" mass="12153">MKNLKDFKIFMPVFFTVVICLLFLAGYLDYRVDVKSNIDLYDKSVNNYSEVVRESENIQNEVNKYNDLVNKYNELVNDYNSYKNSYPDDIDKKIEDLRNSIN</sequence>
<organism evidence="3 4">
    <name type="scientific">Clostridium baratii</name>
    <dbReference type="NCBI Taxonomy" id="1561"/>
    <lineage>
        <taxon>Bacteria</taxon>
        <taxon>Bacillati</taxon>
        <taxon>Bacillota</taxon>
        <taxon>Clostridia</taxon>
        <taxon>Eubacteriales</taxon>
        <taxon>Clostridiaceae</taxon>
        <taxon>Clostridium</taxon>
    </lineage>
</organism>
<keyword evidence="2" id="KW-1133">Transmembrane helix</keyword>
<gene>
    <name evidence="3" type="ORF">ERS852568_02141</name>
</gene>
<proteinExistence type="predicted"/>
<keyword evidence="2" id="KW-0472">Membrane</keyword>
<evidence type="ECO:0000256" key="1">
    <source>
        <dbReference type="SAM" id="Coils"/>
    </source>
</evidence>
<evidence type="ECO:0000256" key="2">
    <source>
        <dbReference type="SAM" id="Phobius"/>
    </source>
</evidence>
<dbReference type="RefSeq" id="WP_055207984.1">
    <property type="nucleotide sequence ID" value="NZ_CZBO01000004.1"/>
</dbReference>
<feature type="coiled-coil region" evidence="1">
    <location>
        <begin position="48"/>
        <end position="85"/>
    </location>
</feature>
<keyword evidence="1" id="KW-0175">Coiled coil</keyword>
<dbReference type="AlphaFoldDB" id="A0A174U5I0"/>
<feature type="transmembrane region" description="Helical" evidence="2">
    <location>
        <begin position="9"/>
        <end position="28"/>
    </location>
</feature>
<evidence type="ECO:0000313" key="3">
    <source>
        <dbReference type="EMBL" id="CUQ15961.1"/>
    </source>
</evidence>
<dbReference type="Proteomes" id="UP000095563">
    <property type="component" value="Unassembled WGS sequence"/>
</dbReference>
<dbReference type="EMBL" id="CZBO01000004">
    <property type="protein sequence ID" value="CUQ15961.1"/>
    <property type="molecule type" value="Genomic_DNA"/>
</dbReference>
<keyword evidence="2" id="KW-0812">Transmembrane</keyword>
<reference evidence="3 4" key="1">
    <citation type="submission" date="2015-09" db="EMBL/GenBank/DDBJ databases">
        <authorList>
            <consortium name="Pathogen Informatics"/>
        </authorList>
    </citation>
    <scope>NUCLEOTIDE SEQUENCE [LARGE SCALE GENOMIC DNA]</scope>
    <source>
        <strain evidence="3 4">2789STDY5834956</strain>
    </source>
</reference>
<evidence type="ECO:0000313" key="4">
    <source>
        <dbReference type="Proteomes" id="UP000095563"/>
    </source>
</evidence>
<name>A0A174U5I0_9CLOT</name>
<accession>A0A174U5I0</accession>
<protein>
    <submittedName>
        <fullName evidence="3">Uncharacterized protein</fullName>
    </submittedName>
</protein>